<accession>A0A0G1XS13</accession>
<dbReference type="EMBL" id="LCPW01000022">
    <property type="protein sequence ID" value="KKW05382.1"/>
    <property type="molecule type" value="Genomic_DNA"/>
</dbReference>
<feature type="non-terminal residue" evidence="2">
    <location>
        <position position="221"/>
    </location>
</feature>
<evidence type="ECO:0000256" key="1">
    <source>
        <dbReference type="SAM" id="Phobius"/>
    </source>
</evidence>
<comment type="caution">
    <text evidence="2">The sequence shown here is derived from an EMBL/GenBank/DDBJ whole genome shotgun (WGS) entry which is preliminary data.</text>
</comment>
<sequence>MTFSGILTGKKLNLTRNLVLGALTLSAVFGLYFNFRQSNIKAQDLTRPALASQDIFTEVKGNKKWILLGDEFTSAQKILKIEVRLVDEFWTDYPNATLSYRVSGTEVVGRLRAQSLGSNLFEGSLDASSLKPGKYELVAEVQTDSNAAVSEPVTFQVSYPLYVAWTLDWEGYDVSQTYLNQIDSLANTNKIPVTHFFNPRLFVTSEVSRTRAIFLANWVKE</sequence>
<proteinExistence type="predicted"/>
<reference evidence="2 3" key="1">
    <citation type="journal article" date="2015" name="Nature">
        <title>rRNA introns, odd ribosomes, and small enigmatic genomes across a large radiation of phyla.</title>
        <authorList>
            <person name="Brown C.T."/>
            <person name="Hug L.A."/>
            <person name="Thomas B.C."/>
            <person name="Sharon I."/>
            <person name="Castelle C.J."/>
            <person name="Singh A."/>
            <person name="Wilkins M.J."/>
            <person name="Williams K.H."/>
            <person name="Banfield J.F."/>
        </authorList>
    </citation>
    <scope>NUCLEOTIDE SEQUENCE [LARGE SCALE GENOMIC DNA]</scope>
</reference>
<name>A0A0G1XS13_9BACT</name>
<evidence type="ECO:0000313" key="3">
    <source>
        <dbReference type="Proteomes" id="UP000034119"/>
    </source>
</evidence>
<dbReference type="STRING" id="1618342.UY40_C0022G0022"/>
<keyword evidence="1" id="KW-0472">Membrane</keyword>
<evidence type="ECO:0000313" key="2">
    <source>
        <dbReference type="EMBL" id="KKW05382.1"/>
    </source>
</evidence>
<feature type="transmembrane region" description="Helical" evidence="1">
    <location>
        <begin position="18"/>
        <end position="35"/>
    </location>
</feature>
<dbReference type="Proteomes" id="UP000034119">
    <property type="component" value="Unassembled WGS sequence"/>
</dbReference>
<keyword evidence="1" id="KW-1133">Transmembrane helix</keyword>
<keyword evidence="1" id="KW-0812">Transmembrane</keyword>
<gene>
    <name evidence="2" type="ORF">UY40_C0022G0022</name>
</gene>
<protein>
    <submittedName>
        <fullName evidence="2">Uncharacterized protein</fullName>
    </submittedName>
</protein>
<organism evidence="2 3">
    <name type="scientific">candidate division CPR1 bacterium GW2011_GWC1_49_13</name>
    <dbReference type="NCBI Taxonomy" id="1618342"/>
    <lineage>
        <taxon>Bacteria</taxon>
        <taxon>candidate division CPR1</taxon>
    </lineage>
</organism>
<dbReference type="AlphaFoldDB" id="A0A0G1XS13"/>